<feature type="compositionally biased region" description="Pro residues" evidence="1">
    <location>
        <begin position="108"/>
        <end position="118"/>
    </location>
</feature>
<reference evidence="2" key="1">
    <citation type="journal article" date="2013" name="J. Plant Res.">
        <title>Effect of fungi and light on seed germination of three Opuntia species from semiarid lands of central Mexico.</title>
        <authorList>
            <person name="Delgado-Sanchez P."/>
            <person name="Jimenez-Bremont J.F."/>
            <person name="Guerrero-Gonzalez Mde L."/>
            <person name="Flores J."/>
        </authorList>
    </citation>
    <scope>NUCLEOTIDE SEQUENCE</scope>
    <source>
        <tissue evidence="2">Cladode</tissue>
    </source>
</reference>
<feature type="region of interest" description="Disordered" evidence="1">
    <location>
        <begin position="88"/>
        <end position="152"/>
    </location>
</feature>
<evidence type="ECO:0000313" key="2">
    <source>
        <dbReference type="EMBL" id="MBA4617076.1"/>
    </source>
</evidence>
<reference evidence="2" key="2">
    <citation type="submission" date="2020-07" db="EMBL/GenBank/DDBJ databases">
        <authorList>
            <person name="Vera ALvarez R."/>
            <person name="Arias-Moreno D.M."/>
            <person name="Jimenez-Jacinto V."/>
            <person name="Jimenez-Bremont J.F."/>
            <person name="Swaminathan K."/>
            <person name="Moose S.P."/>
            <person name="Guerrero-Gonzalez M.L."/>
            <person name="Marino-Ramirez L."/>
            <person name="Landsman D."/>
            <person name="Rodriguez-Kessler M."/>
            <person name="Delgado-Sanchez P."/>
        </authorList>
    </citation>
    <scope>NUCLEOTIDE SEQUENCE</scope>
    <source>
        <tissue evidence="2">Cladode</tissue>
    </source>
</reference>
<feature type="compositionally biased region" description="Basic and acidic residues" evidence="1">
    <location>
        <begin position="88"/>
        <end position="99"/>
    </location>
</feature>
<proteinExistence type="predicted"/>
<sequence length="152" mass="16926">MASMCVSASTAVVALWAPPLHTPSPSPPSSSSCLSSLSNSSFRCSLSPKGLLIPALRCGGVRRSHVVRMAPEEERITRRSPLDFPIEWERARPARRPDIFPKFSPMKTPLPIPMPTDPPLEDEEEYEEQFEKPDEERENPDEEDGDSPGNQQ</sequence>
<feature type="compositionally biased region" description="Acidic residues" evidence="1">
    <location>
        <begin position="119"/>
        <end position="128"/>
    </location>
</feature>
<dbReference type="PANTHER" id="PTHR35713">
    <property type="entry name" value="ARGININE/SERINE-RICH-LIKE SPLICING FACTOR"/>
    <property type="match status" value="1"/>
</dbReference>
<accession>A0A7C8YFD7</accession>
<organism evidence="2">
    <name type="scientific">Opuntia streptacantha</name>
    <name type="common">Prickly pear cactus</name>
    <name type="synonym">Opuntia cardona</name>
    <dbReference type="NCBI Taxonomy" id="393608"/>
    <lineage>
        <taxon>Eukaryota</taxon>
        <taxon>Viridiplantae</taxon>
        <taxon>Streptophyta</taxon>
        <taxon>Embryophyta</taxon>
        <taxon>Tracheophyta</taxon>
        <taxon>Spermatophyta</taxon>
        <taxon>Magnoliopsida</taxon>
        <taxon>eudicotyledons</taxon>
        <taxon>Gunneridae</taxon>
        <taxon>Pentapetalae</taxon>
        <taxon>Caryophyllales</taxon>
        <taxon>Cactineae</taxon>
        <taxon>Cactaceae</taxon>
        <taxon>Opuntioideae</taxon>
        <taxon>Opuntia</taxon>
    </lineage>
</organism>
<name>A0A7C8YFD7_OPUST</name>
<evidence type="ECO:0000256" key="1">
    <source>
        <dbReference type="SAM" id="MobiDB-lite"/>
    </source>
</evidence>
<feature type="compositionally biased region" description="Acidic residues" evidence="1">
    <location>
        <begin position="136"/>
        <end position="146"/>
    </location>
</feature>
<dbReference type="EMBL" id="GISG01014487">
    <property type="protein sequence ID" value="MBA4617076.1"/>
    <property type="molecule type" value="Transcribed_RNA"/>
</dbReference>
<dbReference type="PANTHER" id="PTHR35713:SF1">
    <property type="entry name" value="ARGININE_SERINE-RICH-LIKE SPLICING FACTOR"/>
    <property type="match status" value="1"/>
</dbReference>
<protein>
    <submittedName>
        <fullName evidence="2">Uncharacterized protein</fullName>
    </submittedName>
</protein>
<dbReference type="AlphaFoldDB" id="A0A7C8YFD7"/>